<dbReference type="GO" id="GO:0005634">
    <property type="term" value="C:nucleus"/>
    <property type="evidence" value="ECO:0007669"/>
    <property type="project" value="UniProtKB-SubCell"/>
</dbReference>
<feature type="compositionally biased region" description="Polar residues" evidence="6">
    <location>
        <begin position="126"/>
        <end position="155"/>
    </location>
</feature>
<keyword evidence="3" id="KW-0805">Transcription regulation</keyword>
<dbReference type="SMART" id="SM00066">
    <property type="entry name" value="GAL4"/>
    <property type="match status" value="1"/>
</dbReference>
<keyword evidence="2" id="KW-0479">Metal-binding</keyword>
<dbReference type="PANTHER" id="PTHR47338:SF29">
    <property type="entry name" value="ZN(2)-C6 FUNGAL-TYPE DOMAIN-CONTAINING PROTEIN"/>
    <property type="match status" value="1"/>
</dbReference>
<dbReference type="AlphaFoldDB" id="A0A165Y8I2"/>
<feature type="region of interest" description="Disordered" evidence="6">
    <location>
        <begin position="1"/>
        <end position="31"/>
    </location>
</feature>
<dbReference type="CDD" id="cd00067">
    <property type="entry name" value="GAL4"/>
    <property type="match status" value="1"/>
</dbReference>
<keyword evidence="9" id="KW-1185">Reference proteome</keyword>
<sequence length="696" mass="76658">MGRSTQRRQSSVPHHSPIAESSHSGAAATPQQSLERGRACLICRKRKLRCDAARPHCGQCFKSKREDDCQYDDGVHKSRTRILLEQIDKLQSQIKDLEAGQSISSNGSPPSSGPTLVPASIPPPTLSMQAPSFDTSRRNSYSFSEGTDISSASGSSIFPPDDPYLLYNGVNQQSAPQAFGITDSGHWTSPSLSPIAEPLHSHEPSFLSLDQQSRLFASFLPHRLQLGIDLEAERFQATAAQFPQEMMFHDCLRDVICLWGAHYASLSSDRMLESLIIPIALTSVSNAIMSEDGTTVVDVLRAASLLSVWLFINGRFKHGQHFGEAAVSLGVRCGLHKTMLELNMAGPMGMRTMSSAFLFGPRVDAAHESFIQSLFVQCMWKVALGAHCTLPERAEIDRFIESRWPIDPPDNGNLDSFDMMPSLMGGMGSQEPCVDPVLASVYRAAVLFGRASCVALKCMSDPTHQLSDEYRGIERAIERFMRTLPPLNVFNLVGDEVLPPDPTDQRIVLVNTLASTALIHLRHPLLGRNEKATKQCLEAAENVVSTICSLQDHQYQFIDPIMGVCWMTSAGVFLRESSRLKSGIQTNLNLNLTSVGIEAQLVNIKVALKKLGASFPIMGTTSFHFLLTPLFVDTCILPLQTSWSPKLRRLKNKPDLIDSYVPQPKFTSIDGEPFQRPFEARRAAFPSFGSTLWAGV</sequence>
<evidence type="ECO:0000313" key="8">
    <source>
        <dbReference type="EMBL" id="KZT32987.1"/>
    </source>
</evidence>
<reference evidence="8 9" key="1">
    <citation type="journal article" date="2016" name="Mol. Biol. Evol.">
        <title>Comparative Genomics of Early-Diverging Mushroom-Forming Fungi Provides Insights into the Origins of Lignocellulose Decay Capabilities.</title>
        <authorList>
            <person name="Nagy L.G."/>
            <person name="Riley R."/>
            <person name="Tritt A."/>
            <person name="Adam C."/>
            <person name="Daum C."/>
            <person name="Floudas D."/>
            <person name="Sun H."/>
            <person name="Yadav J.S."/>
            <person name="Pangilinan J."/>
            <person name="Larsson K.H."/>
            <person name="Matsuura K."/>
            <person name="Barry K."/>
            <person name="Labutti K."/>
            <person name="Kuo R."/>
            <person name="Ohm R.A."/>
            <person name="Bhattacharya S.S."/>
            <person name="Shirouzu T."/>
            <person name="Yoshinaga Y."/>
            <person name="Martin F.M."/>
            <person name="Grigoriev I.V."/>
            <person name="Hibbett D.S."/>
        </authorList>
    </citation>
    <scope>NUCLEOTIDE SEQUENCE [LARGE SCALE GENOMIC DNA]</scope>
    <source>
        <strain evidence="8 9">HHB10207 ss-3</strain>
    </source>
</reference>
<evidence type="ECO:0000256" key="4">
    <source>
        <dbReference type="ARBA" id="ARBA00023163"/>
    </source>
</evidence>
<accession>A0A165Y8I2</accession>
<keyword evidence="5" id="KW-0539">Nucleus</keyword>
<dbReference type="EMBL" id="KV428276">
    <property type="protein sequence ID" value="KZT32987.1"/>
    <property type="molecule type" value="Genomic_DNA"/>
</dbReference>
<dbReference type="Proteomes" id="UP000076798">
    <property type="component" value="Unassembled WGS sequence"/>
</dbReference>
<organism evidence="8 9">
    <name type="scientific">Sistotremastrum suecicum HHB10207 ss-3</name>
    <dbReference type="NCBI Taxonomy" id="1314776"/>
    <lineage>
        <taxon>Eukaryota</taxon>
        <taxon>Fungi</taxon>
        <taxon>Dikarya</taxon>
        <taxon>Basidiomycota</taxon>
        <taxon>Agaricomycotina</taxon>
        <taxon>Agaricomycetes</taxon>
        <taxon>Sistotremastrales</taxon>
        <taxon>Sistotremastraceae</taxon>
        <taxon>Sistotremastrum</taxon>
    </lineage>
</organism>
<evidence type="ECO:0000256" key="6">
    <source>
        <dbReference type="SAM" id="MobiDB-lite"/>
    </source>
</evidence>
<proteinExistence type="predicted"/>
<evidence type="ECO:0000256" key="5">
    <source>
        <dbReference type="ARBA" id="ARBA00023242"/>
    </source>
</evidence>
<dbReference type="OrthoDB" id="2309723at2759"/>
<dbReference type="Pfam" id="PF00172">
    <property type="entry name" value="Zn_clus"/>
    <property type="match status" value="1"/>
</dbReference>
<evidence type="ECO:0000259" key="7">
    <source>
        <dbReference type="PROSITE" id="PS50048"/>
    </source>
</evidence>
<name>A0A165Y8I2_9AGAM</name>
<keyword evidence="4" id="KW-0804">Transcription</keyword>
<dbReference type="GO" id="GO:0008270">
    <property type="term" value="F:zinc ion binding"/>
    <property type="evidence" value="ECO:0007669"/>
    <property type="project" value="InterPro"/>
</dbReference>
<dbReference type="InterPro" id="IPR050815">
    <property type="entry name" value="TF_fung"/>
</dbReference>
<protein>
    <recommendedName>
        <fullName evidence="7">Zn(2)-C6 fungal-type domain-containing protein</fullName>
    </recommendedName>
</protein>
<feature type="compositionally biased region" description="Polar residues" evidence="6">
    <location>
        <begin position="7"/>
        <end position="31"/>
    </location>
</feature>
<dbReference type="InterPro" id="IPR001138">
    <property type="entry name" value="Zn2Cys6_DnaBD"/>
</dbReference>
<evidence type="ECO:0000256" key="2">
    <source>
        <dbReference type="ARBA" id="ARBA00022723"/>
    </source>
</evidence>
<dbReference type="PROSITE" id="PS00463">
    <property type="entry name" value="ZN2_CY6_FUNGAL_1"/>
    <property type="match status" value="1"/>
</dbReference>
<gene>
    <name evidence="8" type="ORF">SISSUDRAFT_1066502</name>
</gene>
<dbReference type="CDD" id="cd12148">
    <property type="entry name" value="fungal_TF_MHR"/>
    <property type="match status" value="1"/>
</dbReference>
<dbReference type="InterPro" id="IPR036864">
    <property type="entry name" value="Zn2-C6_fun-type_DNA-bd_sf"/>
</dbReference>
<feature type="region of interest" description="Disordered" evidence="6">
    <location>
        <begin position="100"/>
        <end position="155"/>
    </location>
</feature>
<dbReference type="GO" id="GO:0000981">
    <property type="term" value="F:DNA-binding transcription factor activity, RNA polymerase II-specific"/>
    <property type="evidence" value="ECO:0007669"/>
    <property type="project" value="InterPro"/>
</dbReference>
<dbReference type="PROSITE" id="PS50048">
    <property type="entry name" value="ZN2_CY6_FUNGAL_2"/>
    <property type="match status" value="1"/>
</dbReference>
<dbReference type="PANTHER" id="PTHR47338">
    <property type="entry name" value="ZN(II)2CYS6 TRANSCRIPTION FACTOR (EUROFUNG)-RELATED"/>
    <property type="match status" value="1"/>
</dbReference>
<dbReference type="SUPFAM" id="SSF57701">
    <property type="entry name" value="Zn2/Cys6 DNA-binding domain"/>
    <property type="match status" value="1"/>
</dbReference>
<evidence type="ECO:0000256" key="3">
    <source>
        <dbReference type="ARBA" id="ARBA00023015"/>
    </source>
</evidence>
<feature type="compositionally biased region" description="Low complexity" evidence="6">
    <location>
        <begin position="100"/>
        <end position="114"/>
    </location>
</feature>
<comment type="subcellular location">
    <subcellularLocation>
        <location evidence="1">Nucleus</location>
    </subcellularLocation>
</comment>
<evidence type="ECO:0000313" key="9">
    <source>
        <dbReference type="Proteomes" id="UP000076798"/>
    </source>
</evidence>
<feature type="domain" description="Zn(2)-C6 fungal-type" evidence="7">
    <location>
        <begin position="39"/>
        <end position="71"/>
    </location>
</feature>
<dbReference type="Gene3D" id="4.10.240.10">
    <property type="entry name" value="Zn(2)-C6 fungal-type DNA-binding domain"/>
    <property type="match status" value="1"/>
</dbReference>
<evidence type="ECO:0000256" key="1">
    <source>
        <dbReference type="ARBA" id="ARBA00004123"/>
    </source>
</evidence>
<dbReference type="STRING" id="1314776.A0A165Y8I2"/>